<keyword evidence="2" id="KW-1185">Reference proteome</keyword>
<organism evidence="1 2">
    <name type="scientific">Crotalaria pallida</name>
    <name type="common">Smooth rattlebox</name>
    <name type="synonym">Crotalaria striata</name>
    <dbReference type="NCBI Taxonomy" id="3830"/>
    <lineage>
        <taxon>Eukaryota</taxon>
        <taxon>Viridiplantae</taxon>
        <taxon>Streptophyta</taxon>
        <taxon>Embryophyta</taxon>
        <taxon>Tracheophyta</taxon>
        <taxon>Spermatophyta</taxon>
        <taxon>Magnoliopsida</taxon>
        <taxon>eudicotyledons</taxon>
        <taxon>Gunneridae</taxon>
        <taxon>Pentapetalae</taxon>
        <taxon>rosids</taxon>
        <taxon>fabids</taxon>
        <taxon>Fabales</taxon>
        <taxon>Fabaceae</taxon>
        <taxon>Papilionoideae</taxon>
        <taxon>50 kb inversion clade</taxon>
        <taxon>genistoids sensu lato</taxon>
        <taxon>core genistoids</taxon>
        <taxon>Crotalarieae</taxon>
        <taxon>Crotalaria</taxon>
    </lineage>
</organism>
<evidence type="ECO:0000313" key="2">
    <source>
        <dbReference type="Proteomes" id="UP001372338"/>
    </source>
</evidence>
<sequence>MSTTNLINDGSIWRVGADKLVAIWTDKWIPDIAGYKVFPTKPEAHTVDFVADMIDTDSEDWNYTKVRQCFDVFEAACILKIPLCHAHRDDVLQEGAKYN</sequence>
<name>A0AAN9FFG8_CROPI</name>
<gene>
    <name evidence="1" type="ORF">RIF29_15349</name>
</gene>
<proteinExistence type="predicted"/>
<comment type="caution">
    <text evidence="1">The sequence shown here is derived from an EMBL/GenBank/DDBJ whole genome shotgun (WGS) entry which is preliminary data.</text>
</comment>
<protein>
    <submittedName>
        <fullName evidence="1">Uncharacterized protein</fullName>
    </submittedName>
</protein>
<evidence type="ECO:0000313" key="1">
    <source>
        <dbReference type="EMBL" id="KAK7274266.1"/>
    </source>
</evidence>
<dbReference type="EMBL" id="JAYWIO010000003">
    <property type="protein sequence ID" value="KAK7274266.1"/>
    <property type="molecule type" value="Genomic_DNA"/>
</dbReference>
<dbReference type="AlphaFoldDB" id="A0AAN9FFG8"/>
<dbReference type="Proteomes" id="UP001372338">
    <property type="component" value="Unassembled WGS sequence"/>
</dbReference>
<reference evidence="1 2" key="1">
    <citation type="submission" date="2024-01" db="EMBL/GenBank/DDBJ databases">
        <title>The genomes of 5 underutilized Papilionoideae crops provide insights into root nodulation and disease resistanc.</title>
        <authorList>
            <person name="Yuan L."/>
        </authorList>
    </citation>
    <scope>NUCLEOTIDE SEQUENCE [LARGE SCALE GENOMIC DNA]</scope>
    <source>
        <strain evidence="1">ZHUSHIDOU_FW_LH</strain>
        <tissue evidence="1">Leaf</tissue>
    </source>
</reference>
<accession>A0AAN9FFG8</accession>